<reference evidence="1 3" key="1">
    <citation type="submission" date="2015-11" db="EMBL/GenBank/DDBJ databases">
        <title>Genomic analysis of 38 Legionella species identifies large and diverse effector repertoires.</title>
        <authorList>
            <person name="Burstein D."/>
            <person name="Amaro F."/>
            <person name="Zusman T."/>
            <person name="Lifshitz Z."/>
            <person name="Cohen O."/>
            <person name="Gilbert J.A."/>
            <person name="Pupko T."/>
            <person name="Shuman H.A."/>
            <person name="Segal G."/>
        </authorList>
    </citation>
    <scope>NUCLEOTIDE SEQUENCE [LARGE SCALE GENOMIC DNA]</scope>
    <source>
        <strain evidence="1 3">ATCC 49507</strain>
    </source>
</reference>
<evidence type="ECO:0000313" key="4">
    <source>
        <dbReference type="Proteomes" id="UP000254230"/>
    </source>
</evidence>
<dbReference type="STRING" id="45072.Lqua_1309"/>
<gene>
    <name evidence="1" type="ORF">Lqua_1309</name>
    <name evidence="2" type="ORF">NCTC12376_01484</name>
</gene>
<dbReference type="AlphaFoldDB" id="A0A378KVQ9"/>
<reference evidence="2 4" key="2">
    <citation type="submission" date="2018-06" db="EMBL/GenBank/DDBJ databases">
        <authorList>
            <consortium name="Pathogen Informatics"/>
            <person name="Doyle S."/>
        </authorList>
    </citation>
    <scope>NUCLEOTIDE SEQUENCE [LARGE SCALE GENOMIC DNA]</scope>
    <source>
        <strain evidence="2 4">NCTC12376</strain>
    </source>
</reference>
<protein>
    <submittedName>
        <fullName evidence="2">Uncharacterized protein</fullName>
    </submittedName>
</protein>
<name>A0A378KVQ9_9GAMM</name>
<evidence type="ECO:0000313" key="2">
    <source>
        <dbReference type="EMBL" id="STY17671.1"/>
    </source>
</evidence>
<keyword evidence="3" id="KW-1185">Reference proteome</keyword>
<sequence>MNYLPDDDLDQIVGGFSPMTIRRINGIKPPLAERNAIARAGTGVTQVPPINATNSAVPKIASAGAIANERSFGFRRKKGKQLL</sequence>
<organism evidence="2 4">
    <name type="scientific">Legionella quateirensis</name>
    <dbReference type="NCBI Taxonomy" id="45072"/>
    <lineage>
        <taxon>Bacteria</taxon>
        <taxon>Pseudomonadati</taxon>
        <taxon>Pseudomonadota</taxon>
        <taxon>Gammaproteobacteria</taxon>
        <taxon>Legionellales</taxon>
        <taxon>Legionellaceae</taxon>
        <taxon>Legionella</taxon>
    </lineage>
</organism>
<dbReference type="Proteomes" id="UP000254230">
    <property type="component" value="Unassembled WGS sequence"/>
</dbReference>
<dbReference type="EMBL" id="LNYR01000012">
    <property type="protein sequence ID" value="KTD51082.1"/>
    <property type="molecule type" value="Genomic_DNA"/>
</dbReference>
<evidence type="ECO:0000313" key="1">
    <source>
        <dbReference type="EMBL" id="KTD51082.1"/>
    </source>
</evidence>
<dbReference type="EMBL" id="UGOW01000001">
    <property type="protein sequence ID" value="STY17671.1"/>
    <property type="molecule type" value="Genomic_DNA"/>
</dbReference>
<dbReference type="RefSeq" id="WP_058473479.1">
    <property type="nucleotide sequence ID" value="NZ_CAAAIL010000013.1"/>
</dbReference>
<accession>A0A378KVQ9</accession>
<dbReference type="Proteomes" id="UP000054639">
    <property type="component" value="Unassembled WGS sequence"/>
</dbReference>
<evidence type="ECO:0000313" key="3">
    <source>
        <dbReference type="Proteomes" id="UP000054639"/>
    </source>
</evidence>
<proteinExistence type="predicted"/>